<feature type="compositionally biased region" description="Polar residues" evidence="1">
    <location>
        <begin position="159"/>
        <end position="169"/>
    </location>
</feature>
<dbReference type="PANTHER" id="PTHR46284:SF5">
    <property type="entry name" value="PROTEIN KINESIN LIGHT CHAIN-RELATED 3"/>
    <property type="match status" value="1"/>
</dbReference>
<dbReference type="Gene3D" id="1.25.40.10">
    <property type="entry name" value="Tetratricopeptide repeat domain"/>
    <property type="match status" value="3"/>
</dbReference>
<dbReference type="AlphaFoldDB" id="A0A2K1J0P1"/>
<gene>
    <name evidence="3" type="primary">LOC112295189</name>
    <name evidence="2" type="ORF">PHYPA_022990</name>
</gene>
<dbReference type="OrthoDB" id="626167at2759"/>
<dbReference type="InterPro" id="IPR019734">
    <property type="entry name" value="TPR_rpt"/>
</dbReference>
<dbReference type="GeneID" id="112295189"/>
<dbReference type="Pfam" id="PF13432">
    <property type="entry name" value="TPR_16"/>
    <property type="match status" value="1"/>
</dbReference>
<dbReference type="RefSeq" id="XP_024402216.1">
    <property type="nucleotide sequence ID" value="XM_024546448.2"/>
</dbReference>
<dbReference type="RefSeq" id="XP_024402217.1">
    <property type="nucleotide sequence ID" value="XM_024546449.2"/>
</dbReference>
<dbReference type="OMA" id="TSRFHGH"/>
<dbReference type="Gramene" id="Pp3c18_11090V3.1">
    <property type="protein sequence ID" value="Pp3c18_11090V3.1"/>
    <property type="gene ID" value="Pp3c18_11090"/>
</dbReference>
<feature type="region of interest" description="Disordered" evidence="1">
    <location>
        <begin position="152"/>
        <end position="179"/>
    </location>
</feature>
<protein>
    <recommendedName>
        <fullName evidence="5">MalT-like TPR region domain-containing protein</fullName>
    </recommendedName>
</protein>
<proteinExistence type="predicted"/>
<evidence type="ECO:0000256" key="1">
    <source>
        <dbReference type="SAM" id="MobiDB-lite"/>
    </source>
</evidence>
<dbReference type="STRING" id="3218.A0A2K1J0P1"/>
<dbReference type="Gramene" id="Pp3c18_11090V3.2">
    <property type="protein sequence ID" value="Pp3c18_11090V3.2"/>
    <property type="gene ID" value="Pp3c18_11090"/>
</dbReference>
<dbReference type="InterPro" id="IPR011990">
    <property type="entry name" value="TPR-like_helical_dom_sf"/>
</dbReference>
<dbReference type="EnsemblPlants" id="Pp3c18_11090V3.2">
    <property type="protein sequence ID" value="Pp3c18_11090V3.2"/>
    <property type="gene ID" value="Pp3c18_11090"/>
</dbReference>
<dbReference type="Pfam" id="PF13374">
    <property type="entry name" value="TPR_10"/>
    <property type="match status" value="1"/>
</dbReference>
<dbReference type="EMBL" id="ABEU02000018">
    <property type="protein sequence ID" value="PNR35091.1"/>
    <property type="molecule type" value="Genomic_DNA"/>
</dbReference>
<reference evidence="2 4" key="2">
    <citation type="journal article" date="2018" name="Plant J.">
        <title>The Physcomitrella patens chromosome-scale assembly reveals moss genome structure and evolution.</title>
        <authorList>
            <person name="Lang D."/>
            <person name="Ullrich K.K."/>
            <person name="Murat F."/>
            <person name="Fuchs J."/>
            <person name="Jenkins J."/>
            <person name="Haas F.B."/>
            <person name="Piednoel M."/>
            <person name="Gundlach H."/>
            <person name="Van Bel M."/>
            <person name="Meyberg R."/>
            <person name="Vives C."/>
            <person name="Morata J."/>
            <person name="Symeonidi A."/>
            <person name="Hiss M."/>
            <person name="Muchero W."/>
            <person name="Kamisugi Y."/>
            <person name="Saleh O."/>
            <person name="Blanc G."/>
            <person name="Decker E.L."/>
            <person name="van Gessel N."/>
            <person name="Grimwood J."/>
            <person name="Hayes R.D."/>
            <person name="Graham S.W."/>
            <person name="Gunter L.E."/>
            <person name="McDaniel S.F."/>
            <person name="Hoernstein S.N.W."/>
            <person name="Larsson A."/>
            <person name="Li F.W."/>
            <person name="Perroud P.F."/>
            <person name="Phillips J."/>
            <person name="Ranjan P."/>
            <person name="Rokshar D.S."/>
            <person name="Rothfels C.J."/>
            <person name="Schneider L."/>
            <person name="Shu S."/>
            <person name="Stevenson D.W."/>
            <person name="Thummler F."/>
            <person name="Tillich M."/>
            <person name="Villarreal Aguilar J.C."/>
            <person name="Widiez T."/>
            <person name="Wong G.K."/>
            <person name="Wymore A."/>
            <person name="Zhang Y."/>
            <person name="Zimmer A.D."/>
            <person name="Quatrano R.S."/>
            <person name="Mayer K.F.X."/>
            <person name="Goodstein D."/>
            <person name="Casacuberta J.M."/>
            <person name="Vandepoele K."/>
            <person name="Reski R."/>
            <person name="Cuming A.C."/>
            <person name="Tuskan G.A."/>
            <person name="Maumus F."/>
            <person name="Salse J."/>
            <person name="Schmutz J."/>
            <person name="Rensing S.A."/>
        </authorList>
    </citation>
    <scope>NUCLEOTIDE SEQUENCE [LARGE SCALE GENOMIC DNA]</scope>
    <source>
        <strain evidence="3 4">cv. Gransden 2004</strain>
    </source>
</reference>
<evidence type="ECO:0000313" key="2">
    <source>
        <dbReference type="EMBL" id="PNR35091.1"/>
    </source>
</evidence>
<sequence length="711" mass="78309">MGISRRALIRLVPLSRNVIARNRQAFAGVHDGASANHYEKSIVESYGGNGVININASSSSQVLNQRQVSEQKYIRTLLSGTVVSNCSRNTRRDLHTSSLELHRWRNVPHTSSRLGSFGDRVWLGYRYNSADAHSDSESKKGLQESQIGQELLSDDKEQSSAAPSVTSQELKLAHGETLSPEEEAILKEAEAEYESAQREEDPISVESIQEMLKDLSAVADPKDPRIAIVSLRLGQEYEARGEDPKTFLKLGEQALSIFQTAGEFSLEIGMCYHLIALAQHRLGQQHLSLENLYLALSLLKDNEEKESAPVKFAVQFLLGDTLSSMGKHEEALQHYVAGLAVQETIMDESHPQLASNYRQVGEAFTQVMLFDEAKALVEKALESHIKINGQGSMDEAIDRRLLSVIYSGLEEHNKALEEQLIVKSILNEKNLESEAVFVDIAIADTQVALGRFDDAIVTLQNAISHLEEGSSMRVLATVNLAKAYTQQRNNEKAEEHSREAIAILNSKLEGSTGGDSTELLAAGECYTELAAIYQHMNQPDEAISLLEKGLSIYKQLPQQLNATAGSQAQIGMLLLFNRRVHEAIPYMEEAAANLRLSFGAGHYSLALVLNHLAVAHVELKNLTKAVELFEEAKSIYIKTHGPGQQDTLSIYYNLMKVYGEMSRKEEAIANATHIVAELEKKGEPAKDALAAAQKDLADLEGSQSISPPEST</sequence>
<dbReference type="PaxDb" id="3218-PP1S19_316V6.1"/>
<dbReference type="Pfam" id="PF13424">
    <property type="entry name" value="TPR_12"/>
    <property type="match status" value="2"/>
</dbReference>
<dbReference type="SMART" id="SM00028">
    <property type="entry name" value="TPR"/>
    <property type="match status" value="5"/>
</dbReference>
<reference evidence="3" key="3">
    <citation type="submission" date="2020-12" db="UniProtKB">
        <authorList>
            <consortium name="EnsemblPlants"/>
        </authorList>
    </citation>
    <scope>IDENTIFICATION</scope>
</reference>
<reference evidence="2 4" key="1">
    <citation type="journal article" date="2008" name="Science">
        <title>The Physcomitrella genome reveals evolutionary insights into the conquest of land by plants.</title>
        <authorList>
            <person name="Rensing S."/>
            <person name="Lang D."/>
            <person name="Zimmer A."/>
            <person name="Terry A."/>
            <person name="Salamov A."/>
            <person name="Shapiro H."/>
            <person name="Nishiyama T."/>
            <person name="Perroud P.-F."/>
            <person name="Lindquist E."/>
            <person name="Kamisugi Y."/>
            <person name="Tanahashi T."/>
            <person name="Sakakibara K."/>
            <person name="Fujita T."/>
            <person name="Oishi K."/>
            <person name="Shin-I T."/>
            <person name="Kuroki Y."/>
            <person name="Toyoda A."/>
            <person name="Suzuki Y."/>
            <person name="Hashimoto A."/>
            <person name="Yamaguchi K."/>
            <person name="Sugano A."/>
            <person name="Kohara Y."/>
            <person name="Fujiyama A."/>
            <person name="Anterola A."/>
            <person name="Aoki S."/>
            <person name="Ashton N."/>
            <person name="Barbazuk W.B."/>
            <person name="Barker E."/>
            <person name="Bennetzen J."/>
            <person name="Bezanilla M."/>
            <person name="Blankenship R."/>
            <person name="Cho S.H."/>
            <person name="Dutcher S."/>
            <person name="Estelle M."/>
            <person name="Fawcett J.A."/>
            <person name="Gundlach H."/>
            <person name="Hanada K."/>
            <person name="Heyl A."/>
            <person name="Hicks K.A."/>
            <person name="Hugh J."/>
            <person name="Lohr M."/>
            <person name="Mayer K."/>
            <person name="Melkozernov A."/>
            <person name="Murata T."/>
            <person name="Nelson D."/>
            <person name="Pils B."/>
            <person name="Prigge M."/>
            <person name="Reiss B."/>
            <person name="Renner T."/>
            <person name="Rombauts S."/>
            <person name="Rushton P."/>
            <person name="Sanderfoot A."/>
            <person name="Schween G."/>
            <person name="Shiu S.-H."/>
            <person name="Stueber K."/>
            <person name="Theodoulou F.L."/>
            <person name="Tu H."/>
            <person name="Van de Peer Y."/>
            <person name="Verrier P.J."/>
            <person name="Waters E."/>
            <person name="Wood A."/>
            <person name="Yang L."/>
            <person name="Cove D."/>
            <person name="Cuming A."/>
            <person name="Hasebe M."/>
            <person name="Lucas S."/>
            <person name="Mishler D.B."/>
            <person name="Reski R."/>
            <person name="Grigoriev I."/>
            <person name="Quatrano R.S."/>
            <person name="Boore J.L."/>
        </authorList>
    </citation>
    <scope>NUCLEOTIDE SEQUENCE [LARGE SCALE GENOMIC DNA]</scope>
    <source>
        <strain evidence="3 4">cv. Gransden 2004</strain>
    </source>
</reference>
<dbReference type="EnsemblPlants" id="Pp3c18_11090V3.1">
    <property type="protein sequence ID" value="Pp3c18_11090V3.1"/>
    <property type="gene ID" value="Pp3c18_11090"/>
</dbReference>
<accession>A0A2K1J0P1</accession>
<feature type="compositionally biased region" description="Polar residues" evidence="1">
    <location>
        <begin position="701"/>
        <end position="711"/>
    </location>
</feature>
<keyword evidence="4" id="KW-1185">Reference proteome</keyword>
<dbReference type="SUPFAM" id="SSF48452">
    <property type="entry name" value="TPR-like"/>
    <property type="match status" value="3"/>
</dbReference>
<evidence type="ECO:0000313" key="4">
    <source>
        <dbReference type="Proteomes" id="UP000006727"/>
    </source>
</evidence>
<evidence type="ECO:0008006" key="5">
    <source>
        <dbReference type="Google" id="ProtNLM"/>
    </source>
</evidence>
<dbReference type="Gramene" id="Pp3c18_11090V3.3">
    <property type="protein sequence ID" value="Pp3c18_11090V3.3"/>
    <property type="gene ID" value="Pp3c18_11090"/>
</dbReference>
<dbReference type="EnsemblPlants" id="Pp3c18_11090V3.3">
    <property type="protein sequence ID" value="Pp3c18_11090V3.3"/>
    <property type="gene ID" value="Pp3c18_11090"/>
</dbReference>
<feature type="region of interest" description="Disordered" evidence="1">
    <location>
        <begin position="692"/>
        <end position="711"/>
    </location>
</feature>
<dbReference type="PANTHER" id="PTHR46284">
    <property type="entry name" value="PROTEIN KINESIN LIGHT CHAIN-RELATED 3"/>
    <property type="match status" value="1"/>
</dbReference>
<organism evidence="2">
    <name type="scientific">Physcomitrium patens</name>
    <name type="common">Spreading-leaved earth moss</name>
    <name type="synonym">Physcomitrella patens</name>
    <dbReference type="NCBI Taxonomy" id="3218"/>
    <lineage>
        <taxon>Eukaryota</taxon>
        <taxon>Viridiplantae</taxon>
        <taxon>Streptophyta</taxon>
        <taxon>Embryophyta</taxon>
        <taxon>Bryophyta</taxon>
        <taxon>Bryophytina</taxon>
        <taxon>Bryopsida</taxon>
        <taxon>Funariidae</taxon>
        <taxon>Funariales</taxon>
        <taxon>Funariaceae</taxon>
        <taxon>Physcomitrium</taxon>
    </lineage>
</organism>
<dbReference type="Proteomes" id="UP000006727">
    <property type="component" value="Chromosome 18"/>
</dbReference>
<evidence type="ECO:0000313" key="3">
    <source>
        <dbReference type="EnsemblPlants" id="Pp3c18_11090V3.1"/>
    </source>
</evidence>
<name>A0A2K1J0P1_PHYPA</name>